<name>A0A7W6IP96_9HYPH</name>
<feature type="compositionally biased region" description="Polar residues" evidence="1">
    <location>
        <begin position="45"/>
        <end position="54"/>
    </location>
</feature>
<feature type="compositionally biased region" description="Basic and acidic residues" evidence="1">
    <location>
        <begin position="31"/>
        <end position="43"/>
    </location>
</feature>
<gene>
    <name evidence="2" type="ORF">GGR20_002394</name>
</gene>
<sequence>MTTNKTEQPGASRSGIEQRAAQDAGGAAQKVRQDFDAAVKEASNEAETLKSQAQDKIGEASEGAKSFASDQKKLAASQITGIASAISKVADELEGDQATTARYARDLAKGLDRFGKEVEGRSVDELMSDAQDFGRRQPLAFLGAAALAGFVASRFAGASAQRKQTGSETAVPGSAASGTTYGRTSAGGVNPTSGGSAYGQSSSNFAGGGNVSNK</sequence>
<accession>A0A7W6IP96</accession>
<feature type="compositionally biased region" description="Polar residues" evidence="1">
    <location>
        <begin position="190"/>
        <end position="205"/>
    </location>
</feature>
<feature type="region of interest" description="Disordered" evidence="1">
    <location>
        <begin position="161"/>
        <end position="214"/>
    </location>
</feature>
<dbReference type="Proteomes" id="UP000547011">
    <property type="component" value="Unassembled WGS sequence"/>
</dbReference>
<feature type="region of interest" description="Disordered" evidence="1">
    <location>
        <begin position="1"/>
        <end position="70"/>
    </location>
</feature>
<comment type="caution">
    <text evidence="2">The sequence shown here is derived from an EMBL/GenBank/DDBJ whole genome shotgun (WGS) entry which is preliminary data.</text>
</comment>
<protein>
    <submittedName>
        <fullName evidence="2">ElaB/YqjD/DUF883 family membrane-anchored ribosome-binding protein</fullName>
    </submittedName>
</protein>
<organism evidence="2 3">
    <name type="scientific">Devosia subaequoris</name>
    <dbReference type="NCBI Taxonomy" id="395930"/>
    <lineage>
        <taxon>Bacteria</taxon>
        <taxon>Pseudomonadati</taxon>
        <taxon>Pseudomonadota</taxon>
        <taxon>Alphaproteobacteria</taxon>
        <taxon>Hyphomicrobiales</taxon>
        <taxon>Devosiaceae</taxon>
        <taxon>Devosia</taxon>
    </lineage>
</organism>
<evidence type="ECO:0000313" key="3">
    <source>
        <dbReference type="Proteomes" id="UP000547011"/>
    </source>
</evidence>
<keyword evidence="3" id="KW-1185">Reference proteome</keyword>
<dbReference type="RefSeq" id="WP_183311487.1">
    <property type="nucleotide sequence ID" value="NZ_JACIEW010000005.1"/>
</dbReference>
<evidence type="ECO:0000256" key="1">
    <source>
        <dbReference type="SAM" id="MobiDB-lite"/>
    </source>
</evidence>
<dbReference type="AlphaFoldDB" id="A0A7W6IP96"/>
<dbReference type="EMBL" id="JACIEW010000005">
    <property type="protein sequence ID" value="MBB4052746.1"/>
    <property type="molecule type" value="Genomic_DNA"/>
</dbReference>
<evidence type="ECO:0000313" key="2">
    <source>
        <dbReference type="EMBL" id="MBB4052746.1"/>
    </source>
</evidence>
<feature type="compositionally biased region" description="Polar residues" evidence="1">
    <location>
        <begin position="1"/>
        <end position="11"/>
    </location>
</feature>
<reference evidence="2 3" key="1">
    <citation type="submission" date="2020-08" db="EMBL/GenBank/DDBJ databases">
        <title>Genomic Encyclopedia of Type Strains, Phase IV (KMG-IV): sequencing the most valuable type-strain genomes for metagenomic binning, comparative biology and taxonomic classification.</title>
        <authorList>
            <person name="Goeker M."/>
        </authorList>
    </citation>
    <scope>NUCLEOTIDE SEQUENCE [LARGE SCALE GENOMIC DNA]</scope>
    <source>
        <strain evidence="2 3">DSM 23447</strain>
    </source>
</reference>
<proteinExistence type="predicted"/>